<organism evidence="5 6">
    <name type="scientific">Cryomyces minteri</name>
    <dbReference type="NCBI Taxonomy" id="331657"/>
    <lineage>
        <taxon>Eukaryota</taxon>
        <taxon>Fungi</taxon>
        <taxon>Dikarya</taxon>
        <taxon>Ascomycota</taxon>
        <taxon>Pezizomycotina</taxon>
        <taxon>Dothideomycetes</taxon>
        <taxon>Dothideomycetes incertae sedis</taxon>
        <taxon>Cryomyces</taxon>
    </lineage>
</organism>
<feature type="compositionally biased region" description="Basic and acidic residues" evidence="4">
    <location>
        <begin position="282"/>
        <end position="295"/>
    </location>
</feature>
<feature type="region of interest" description="Disordered" evidence="4">
    <location>
        <begin position="179"/>
        <end position="314"/>
    </location>
</feature>
<dbReference type="SMART" id="SM00784">
    <property type="entry name" value="SPT2"/>
    <property type="match status" value="1"/>
</dbReference>
<feature type="compositionally biased region" description="Acidic residues" evidence="4">
    <location>
        <begin position="296"/>
        <end position="314"/>
    </location>
</feature>
<feature type="coiled-coil region" evidence="3">
    <location>
        <begin position="330"/>
        <end position="358"/>
    </location>
</feature>
<accession>A0A4U0WY70</accession>
<protein>
    <recommendedName>
        <fullName evidence="7">SPT2 chromatin protein</fullName>
    </recommendedName>
</protein>
<evidence type="ECO:0000256" key="1">
    <source>
        <dbReference type="ARBA" id="ARBA00006461"/>
    </source>
</evidence>
<dbReference type="STRING" id="331657.A0A4U0WY70"/>
<feature type="compositionally biased region" description="Polar residues" evidence="4">
    <location>
        <begin position="96"/>
        <end position="105"/>
    </location>
</feature>
<evidence type="ECO:0000256" key="4">
    <source>
        <dbReference type="SAM" id="MobiDB-lite"/>
    </source>
</evidence>
<evidence type="ECO:0008006" key="7">
    <source>
        <dbReference type="Google" id="ProtNLM"/>
    </source>
</evidence>
<feature type="compositionally biased region" description="Basic and acidic residues" evidence="4">
    <location>
        <begin position="225"/>
        <end position="234"/>
    </location>
</feature>
<comment type="similarity">
    <text evidence="1">Belongs to the SPT2 family.</text>
</comment>
<name>A0A4U0WY70_9PEZI</name>
<reference evidence="5 6" key="1">
    <citation type="submission" date="2017-03" db="EMBL/GenBank/DDBJ databases">
        <title>Genomes of endolithic fungi from Antarctica.</title>
        <authorList>
            <person name="Coleine C."/>
            <person name="Masonjones S."/>
            <person name="Stajich J.E."/>
        </authorList>
    </citation>
    <scope>NUCLEOTIDE SEQUENCE [LARGE SCALE GENOMIC DNA]</scope>
    <source>
        <strain evidence="5 6">CCFEE 5187</strain>
    </source>
</reference>
<evidence type="ECO:0000256" key="3">
    <source>
        <dbReference type="SAM" id="Coils"/>
    </source>
</evidence>
<gene>
    <name evidence="5" type="ORF">B0A49_07565</name>
</gene>
<dbReference type="AlphaFoldDB" id="A0A4U0WY70"/>
<comment type="caution">
    <text evidence="5">The sequence shown here is derived from an EMBL/GenBank/DDBJ whole genome shotgun (WGS) entry which is preliminary data.</text>
</comment>
<feature type="compositionally biased region" description="Low complexity" evidence="4">
    <location>
        <begin position="107"/>
        <end position="128"/>
    </location>
</feature>
<dbReference type="Pfam" id="PF08243">
    <property type="entry name" value="SPT2"/>
    <property type="match status" value="1"/>
</dbReference>
<feature type="compositionally biased region" description="Low complexity" evidence="4">
    <location>
        <begin position="136"/>
        <end position="146"/>
    </location>
</feature>
<dbReference type="EMBL" id="NAJN01000979">
    <property type="protein sequence ID" value="TKA66815.1"/>
    <property type="molecule type" value="Genomic_DNA"/>
</dbReference>
<evidence type="ECO:0000313" key="5">
    <source>
        <dbReference type="EMBL" id="TKA66815.1"/>
    </source>
</evidence>
<dbReference type="Proteomes" id="UP000308768">
    <property type="component" value="Unassembled WGS sequence"/>
</dbReference>
<dbReference type="OrthoDB" id="3946361at2759"/>
<feature type="region of interest" description="Disordered" evidence="4">
    <location>
        <begin position="1"/>
        <end position="146"/>
    </location>
</feature>
<dbReference type="InterPro" id="IPR013256">
    <property type="entry name" value="Chromatin_SPT2"/>
</dbReference>
<sequence>MSFLNSVLSSIGGNGQTVTPSPTAVPSAGPKPPSQLQRASRPAGGPHANRPIIAPPKRRAEDQAENNRAKVPRTEPTVAVNRPAAQPLRPPVSFTPLKSQASFLSTPLPNRSAANPPASSSLAASKSAQRSMVAQPSSTPTSTTTAAALKRGYQAILERAKAAQEAQTAIGVIKHKPVEKLTKRERHALQAEAAARNKQSLGKDRKTVQDGRLKSADQAGSKTGEVLKDRRKPLDLGYKGTMRPAATELAYKGTMRPSGSSSALPRRPGYEDRSRSTSLAAKSRETDYRARRGYSDDELDEEEEEADYESDLSDMEAGAFDVDEEEALSAQIARKEDEEALKEENALKREKLERKRRMEALAAKAYAKKR</sequence>
<keyword evidence="6" id="KW-1185">Reference proteome</keyword>
<evidence type="ECO:0000256" key="2">
    <source>
        <dbReference type="ARBA" id="ARBA00023054"/>
    </source>
</evidence>
<keyword evidence="2 3" id="KW-0175">Coiled coil</keyword>
<proteinExistence type="inferred from homology"/>
<evidence type="ECO:0000313" key="6">
    <source>
        <dbReference type="Proteomes" id="UP000308768"/>
    </source>
</evidence>
<feature type="compositionally biased region" description="Basic and acidic residues" evidence="4">
    <location>
        <begin position="201"/>
        <end position="215"/>
    </location>
</feature>
<feature type="compositionally biased region" description="Polar residues" evidence="4">
    <location>
        <begin position="1"/>
        <end position="24"/>
    </location>
</feature>
<feature type="compositionally biased region" description="Basic and acidic residues" evidence="4">
    <location>
        <begin position="58"/>
        <end position="68"/>
    </location>
</feature>